<dbReference type="Proteomes" id="UP000269001">
    <property type="component" value="Unassembled WGS sequence"/>
</dbReference>
<protein>
    <submittedName>
        <fullName evidence="3">Amidohydrolase</fullName>
    </submittedName>
</protein>
<keyword evidence="4" id="KW-1185">Reference proteome</keyword>
<dbReference type="Pfam" id="PF04909">
    <property type="entry name" value="Amidohydro_2"/>
    <property type="match status" value="1"/>
</dbReference>
<evidence type="ECO:0000256" key="1">
    <source>
        <dbReference type="ARBA" id="ARBA00038310"/>
    </source>
</evidence>
<dbReference type="InterPro" id="IPR006680">
    <property type="entry name" value="Amidohydro-rel"/>
</dbReference>
<dbReference type="InterPro" id="IPR032466">
    <property type="entry name" value="Metal_Hydrolase"/>
</dbReference>
<keyword evidence="3" id="KW-0378">Hydrolase</keyword>
<organism evidence="3 4">
    <name type="scientific">Acinetobacter guerrae</name>
    <dbReference type="NCBI Taxonomy" id="1843371"/>
    <lineage>
        <taxon>Bacteria</taxon>
        <taxon>Pseudomonadati</taxon>
        <taxon>Pseudomonadota</taxon>
        <taxon>Gammaproteobacteria</taxon>
        <taxon>Moraxellales</taxon>
        <taxon>Moraxellaceae</taxon>
        <taxon>Acinetobacter</taxon>
    </lineage>
</organism>
<dbReference type="EMBL" id="RAXU01000009">
    <property type="protein sequence ID" value="RKG33667.1"/>
    <property type="molecule type" value="Genomic_DNA"/>
</dbReference>
<proteinExistence type="inferred from homology"/>
<dbReference type="GO" id="GO:0016787">
    <property type="term" value="F:hydrolase activity"/>
    <property type="evidence" value="ECO:0007669"/>
    <property type="project" value="UniProtKB-KW"/>
</dbReference>
<comment type="similarity">
    <text evidence="1">Belongs to the metallo-dependent hydrolases superfamily.</text>
</comment>
<sequence length="359" mass="41399">MSQNNKIQNFAMIDPHIHQWNPYHKPHAAYHLVKSLGKHPKLMDKLLRLIKPKPLLETIGQTDHILAPYLPQDYAKDLGEFKVESVIHVEANWHDHKGTGTVGETRWLKTLNFNAQDLKLAAIVAAADPRSKHFKQVLDMHQQESPLFKGIRKMASFHSDKEIYRWCDQAHLYRDKKFLKGFEEIAKRRLSFDAWCYSTQLSDVLYLAQQFPETAIMLDHLGTPAGLFGPVGNTTGRTVDMRNVIFEDWKQHLSQLAQQPNVYTKISGLMMPVLGHRYHLNGKKASVSEIVHDCRPLIDHAIDSFGIERVLFASNYPMDKPSARLDDLIRAYIDIIEPYGTQALSRVFYQNAQNFYRLD</sequence>
<name>A0A3A8EFF6_9GAMM</name>
<accession>A0A3A8EFF6</accession>
<dbReference type="AlphaFoldDB" id="A0A3A8EFF6"/>
<reference evidence="3 4" key="1">
    <citation type="submission" date="2018-09" db="EMBL/GenBank/DDBJ databases">
        <title>The draft genome of Acinetobacter spp. strains.</title>
        <authorList>
            <person name="Qin J."/>
            <person name="Feng Y."/>
            <person name="Zong Z."/>
        </authorList>
    </citation>
    <scope>NUCLEOTIDE SEQUENCE [LARGE SCALE GENOMIC DNA]</scope>
    <source>
        <strain evidence="3 4">WCHAc060096</strain>
    </source>
</reference>
<gene>
    <name evidence="3" type="ORF">D7V21_08815</name>
</gene>
<dbReference type="PANTHER" id="PTHR43569:SF1">
    <property type="entry name" value="BLL3371 PROTEIN"/>
    <property type="match status" value="1"/>
</dbReference>
<dbReference type="InterPro" id="IPR052350">
    <property type="entry name" value="Metallo-dep_Lactonases"/>
</dbReference>
<comment type="caution">
    <text evidence="3">The sequence shown here is derived from an EMBL/GenBank/DDBJ whole genome shotgun (WGS) entry which is preliminary data.</text>
</comment>
<evidence type="ECO:0000313" key="3">
    <source>
        <dbReference type="EMBL" id="RKG33667.1"/>
    </source>
</evidence>
<dbReference type="SUPFAM" id="SSF51556">
    <property type="entry name" value="Metallo-dependent hydrolases"/>
    <property type="match status" value="1"/>
</dbReference>
<feature type="domain" description="Amidohydrolase-related" evidence="2">
    <location>
        <begin position="140"/>
        <end position="358"/>
    </location>
</feature>
<evidence type="ECO:0000313" key="4">
    <source>
        <dbReference type="Proteomes" id="UP000269001"/>
    </source>
</evidence>
<dbReference type="RefSeq" id="WP_120370180.1">
    <property type="nucleotide sequence ID" value="NZ_RAXU01000009.1"/>
</dbReference>
<dbReference type="Gene3D" id="3.20.20.140">
    <property type="entry name" value="Metal-dependent hydrolases"/>
    <property type="match status" value="1"/>
</dbReference>
<dbReference type="PANTHER" id="PTHR43569">
    <property type="entry name" value="AMIDOHYDROLASE"/>
    <property type="match status" value="1"/>
</dbReference>
<evidence type="ECO:0000259" key="2">
    <source>
        <dbReference type="Pfam" id="PF04909"/>
    </source>
</evidence>